<accession>A0A0F9FEQ5</accession>
<organism evidence="1">
    <name type="scientific">marine sediment metagenome</name>
    <dbReference type="NCBI Taxonomy" id="412755"/>
    <lineage>
        <taxon>unclassified sequences</taxon>
        <taxon>metagenomes</taxon>
        <taxon>ecological metagenomes</taxon>
    </lineage>
</organism>
<dbReference type="AlphaFoldDB" id="A0A0F9FEQ5"/>
<comment type="caution">
    <text evidence="1">The sequence shown here is derived from an EMBL/GenBank/DDBJ whole genome shotgun (WGS) entry which is preliminary data.</text>
</comment>
<dbReference type="EMBL" id="LAZR01021578">
    <property type="protein sequence ID" value="KKL84864.1"/>
    <property type="molecule type" value="Genomic_DNA"/>
</dbReference>
<evidence type="ECO:0000313" key="1">
    <source>
        <dbReference type="EMBL" id="KKL84864.1"/>
    </source>
</evidence>
<name>A0A0F9FEQ5_9ZZZZ</name>
<gene>
    <name evidence="1" type="ORF">LCGC14_1960490</name>
</gene>
<protein>
    <submittedName>
        <fullName evidence="1">Uncharacterized protein</fullName>
    </submittedName>
</protein>
<sequence>MVDQELLNNIISKLNEGGTVTADD</sequence>
<reference evidence="1" key="1">
    <citation type="journal article" date="2015" name="Nature">
        <title>Complex archaea that bridge the gap between prokaryotes and eukaryotes.</title>
        <authorList>
            <person name="Spang A."/>
            <person name="Saw J.H."/>
            <person name="Jorgensen S.L."/>
            <person name="Zaremba-Niedzwiedzka K."/>
            <person name="Martijn J."/>
            <person name="Lind A.E."/>
            <person name="van Eijk R."/>
            <person name="Schleper C."/>
            <person name="Guy L."/>
            <person name="Ettema T.J."/>
        </authorList>
    </citation>
    <scope>NUCLEOTIDE SEQUENCE</scope>
</reference>
<proteinExistence type="predicted"/>
<feature type="non-terminal residue" evidence="1">
    <location>
        <position position="24"/>
    </location>
</feature>